<dbReference type="Proteomes" id="UP000289152">
    <property type="component" value="Unassembled WGS sequence"/>
</dbReference>
<feature type="compositionally biased region" description="Polar residues" evidence="5">
    <location>
        <begin position="822"/>
        <end position="831"/>
    </location>
</feature>
<protein>
    <recommendedName>
        <fullName evidence="8">TM7S3/TM198-like domain-containing protein</fullName>
    </recommendedName>
</protein>
<reference evidence="9 10" key="1">
    <citation type="submission" date="2016-06" db="EMBL/GenBank/DDBJ databases">
        <title>Evolution of pathogenesis and genome organization in the Tremellales.</title>
        <authorList>
            <person name="Cuomo C."/>
            <person name="Litvintseva A."/>
            <person name="Heitman J."/>
            <person name="Chen Y."/>
            <person name="Sun S."/>
            <person name="Springer D."/>
            <person name="Dromer F."/>
            <person name="Young S."/>
            <person name="Zeng Q."/>
            <person name="Chapman S."/>
            <person name="Gujja S."/>
            <person name="Saif S."/>
            <person name="Birren B."/>
        </authorList>
    </citation>
    <scope>NUCLEOTIDE SEQUENCE [LARGE SCALE GENOMIC DNA]</scope>
    <source>
        <strain evidence="9 10">ATCC 28783</strain>
    </source>
</reference>
<keyword evidence="10" id="KW-1185">Reference proteome</keyword>
<feature type="transmembrane region" description="Helical" evidence="6">
    <location>
        <begin position="241"/>
        <end position="260"/>
    </location>
</feature>
<proteinExistence type="predicted"/>
<feature type="region of interest" description="Disordered" evidence="5">
    <location>
        <begin position="382"/>
        <end position="446"/>
    </location>
</feature>
<feature type="compositionally biased region" description="Basic and acidic residues" evidence="5">
    <location>
        <begin position="753"/>
        <end position="772"/>
    </location>
</feature>
<comment type="caution">
    <text evidence="9">The sequence shown here is derived from an EMBL/GenBank/DDBJ whole genome shotgun (WGS) entry which is preliminary data.</text>
</comment>
<dbReference type="Pfam" id="PF13886">
    <property type="entry name" value="TM7S3_TM198"/>
    <property type="match status" value="1"/>
</dbReference>
<feature type="region of interest" description="Disordered" evidence="5">
    <location>
        <begin position="529"/>
        <end position="561"/>
    </location>
</feature>
<feature type="domain" description="TM7S3/TM198-like" evidence="8">
    <location>
        <begin position="127"/>
        <end position="339"/>
    </location>
</feature>
<evidence type="ECO:0000256" key="4">
    <source>
        <dbReference type="ARBA" id="ARBA00023136"/>
    </source>
</evidence>
<evidence type="ECO:0000256" key="7">
    <source>
        <dbReference type="SAM" id="SignalP"/>
    </source>
</evidence>
<feature type="transmembrane region" description="Helical" evidence="6">
    <location>
        <begin position="149"/>
        <end position="169"/>
    </location>
</feature>
<evidence type="ECO:0000256" key="3">
    <source>
        <dbReference type="ARBA" id="ARBA00022989"/>
    </source>
</evidence>
<feature type="transmembrane region" description="Helical" evidence="6">
    <location>
        <begin position="189"/>
        <end position="209"/>
    </location>
</feature>
<keyword evidence="4 6" id="KW-0472">Membrane</keyword>
<feature type="transmembrane region" description="Helical" evidence="6">
    <location>
        <begin position="320"/>
        <end position="342"/>
    </location>
</feature>
<name>A0A4Q1BU50_TREME</name>
<feature type="compositionally biased region" description="Basic and acidic residues" evidence="5">
    <location>
        <begin position="640"/>
        <end position="649"/>
    </location>
</feature>
<feature type="region of interest" description="Disordered" evidence="5">
    <location>
        <begin position="753"/>
        <end position="794"/>
    </location>
</feature>
<sequence>MRLLLPLLCAVSLINAQSTTSSLSNGSNQSGSSNPTSTPTTKGNNTLEVITTTITQLISSGSASPTSTTFTLTLTLNSTAPTSNSTLSGNGTLGGNATLANATVPWNETDQWLPFHVVIDPAYGTFGAVMILTGIPVAGLGGKNRWSSLAIVSGYSLMLFTLVMILRFGVEPNLQPPSPSPPSTTLRGLYLLACLIASFFGAAIGIFFFNFAKYWISATGGFALGWFLLATRHGGLISSTLGRWGLLGGLTVAGFVGGLVPILHEHMILVSTALIGATAVTLGIDCYSRGGLKEFYIYNLGFHDLFPKLDNMRYPLTQTMMIELGVLAAIFIMGGAIQFRLLNILQRRLKQMREEEEARIEAEEVTKAAERFKNLGNEMSQWEEKHGHGTSNSVSTGTSPRSPTPGTPGYENGTLPRLPFVDPGSGSGRRGRAESTLSLLRPSPASARTSTYEALALDSPTTSTPILQHNSQAPTISKFEGLEGLLSDSTSPVTPPNNKFISLIDEDLANKMRLLEEVKKAREEVKKAREEVHSSLERTRTVTPTPSLMSHLDPSREGARIPMTPLNMALNPSSASSAEMGMNSGRRFSNASSKVLDRESSTPNTNMIQGYVPLNPGLGMDERRGRTKSMHEISGLESGWNKDDREGRRSMANLTRPLSTDQSIRYGQHQGQKNEIGERRSTYHEPSSSNQHIVTGSAASLLHPIQSKPRPQRSMTFEELAERHRKRLSSLQEPVTAKMREEVQAVEARMKWEAQKKREKAEMLRKEKEKETVGGSQGSASGGSASGRGTERVERMEVLKNADEWRKSVGDGQVRRSVYQNPQVYSVQEQEQGARGNSGGSYGMRMEREGQGQGMGRGGQRRSGYEYPS</sequence>
<dbReference type="GO" id="GO:0016020">
    <property type="term" value="C:membrane"/>
    <property type="evidence" value="ECO:0007669"/>
    <property type="project" value="UniProtKB-SubCell"/>
</dbReference>
<feature type="region of interest" description="Disordered" evidence="5">
    <location>
        <begin position="597"/>
        <end position="692"/>
    </location>
</feature>
<keyword evidence="3 6" id="KW-1133">Transmembrane helix</keyword>
<dbReference type="VEuPathDB" id="FungiDB:TREMEDRAFT_65185"/>
<organism evidence="9 10">
    <name type="scientific">Tremella mesenterica</name>
    <name type="common">Jelly fungus</name>
    <dbReference type="NCBI Taxonomy" id="5217"/>
    <lineage>
        <taxon>Eukaryota</taxon>
        <taxon>Fungi</taxon>
        <taxon>Dikarya</taxon>
        <taxon>Basidiomycota</taxon>
        <taxon>Agaricomycotina</taxon>
        <taxon>Tremellomycetes</taxon>
        <taxon>Tremellales</taxon>
        <taxon>Tremellaceae</taxon>
        <taxon>Tremella</taxon>
    </lineage>
</organism>
<evidence type="ECO:0000256" key="5">
    <source>
        <dbReference type="SAM" id="MobiDB-lite"/>
    </source>
</evidence>
<dbReference type="PANTHER" id="PTHR39469:SF1">
    <property type="entry name" value="DUF4203 DOMAIN-CONTAINING PROTEIN"/>
    <property type="match status" value="1"/>
</dbReference>
<feature type="transmembrane region" description="Helical" evidence="6">
    <location>
        <begin position="214"/>
        <end position="235"/>
    </location>
</feature>
<comment type="subcellular location">
    <subcellularLocation>
        <location evidence="1">Membrane</location>
        <topology evidence="1">Multi-pass membrane protein</topology>
    </subcellularLocation>
</comment>
<evidence type="ECO:0000313" key="9">
    <source>
        <dbReference type="EMBL" id="RXK41540.1"/>
    </source>
</evidence>
<feature type="compositionally biased region" description="Gly residues" evidence="5">
    <location>
        <begin position="775"/>
        <end position="786"/>
    </location>
</feature>
<feature type="compositionally biased region" description="Basic and acidic residues" evidence="5">
    <location>
        <begin position="529"/>
        <end position="540"/>
    </location>
</feature>
<evidence type="ECO:0000259" key="8">
    <source>
        <dbReference type="Pfam" id="PF13886"/>
    </source>
</evidence>
<dbReference type="InterPro" id="IPR025256">
    <property type="entry name" value="TM7S3/TM198-like_dom"/>
</dbReference>
<feature type="signal peptide" evidence="7">
    <location>
        <begin position="1"/>
        <end position="16"/>
    </location>
</feature>
<feature type="region of interest" description="Disordered" evidence="5">
    <location>
        <begin position="822"/>
        <end position="869"/>
    </location>
</feature>
<dbReference type="AlphaFoldDB" id="A0A4Q1BU50"/>
<accession>A0A4Q1BU50</accession>
<evidence type="ECO:0000256" key="6">
    <source>
        <dbReference type="SAM" id="Phobius"/>
    </source>
</evidence>
<evidence type="ECO:0000256" key="2">
    <source>
        <dbReference type="ARBA" id="ARBA00022692"/>
    </source>
</evidence>
<feature type="transmembrane region" description="Helical" evidence="6">
    <location>
        <begin position="122"/>
        <end position="142"/>
    </location>
</feature>
<feature type="compositionally biased region" description="Polar residues" evidence="5">
    <location>
        <begin position="652"/>
        <end position="673"/>
    </location>
</feature>
<gene>
    <name evidence="9" type="ORF">M231_01039</name>
</gene>
<keyword evidence="7" id="KW-0732">Signal</keyword>
<dbReference type="OrthoDB" id="102260at2759"/>
<evidence type="ECO:0000256" key="1">
    <source>
        <dbReference type="ARBA" id="ARBA00004141"/>
    </source>
</evidence>
<feature type="chain" id="PRO_5020945241" description="TM7S3/TM198-like domain-containing protein" evidence="7">
    <location>
        <begin position="17"/>
        <end position="869"/>
    </location>
</feature>
<keyword evidence="2 6" id="KW-0812">Transmembrane</keyword>
<dbReference type="EMBL" id="SDIL01000007">
    <property type="protein sequence ID" value="RXK41540.1"/>
    <property type="molecule type" value="Genomic_DNA"/>
</dbReference>
<feature type="region of interest" description="Disordered" evidence="5">
    <location>
        <begin position="20"/>
        <end position="45"/>
    </location>
</feature>
<dbReference type="PANTHER" id="PTHR39469">
    <property type="entry name" value="CHROMOSOME 1, WHOLE GENOME SHOTGUN SEQUENCE"/>
    <property type="match status" value="1"/>
</dbReference>
<dbReference type="InParanoid" id="A0A4Q1BU50"/>
<evidence type="ECO:0000313" key="10">
    <source>
        <dbReference type="Proteomes" id="UP000289152"/>
    </source>
</evidence>